<name>A0A318E7N8_9GAMM</name>
<reference evidence="5 6" key="1">
    <citation type="submission" date="2018-04" db="EMBL/GenBank/DDBJ databases">
        <title>Genomic Encyclopedia of Type Strains, Phase IV (KMG-IV): sequencing the most valuable type-strain genomes for metagenomic binning, comparative biology and taxonomic classification.</title>
        <authorList>
            <person name="Goeker M."/>
        </authorList>
    </citation>
    <scope>NUCLEOTIDE SEQUENCE [LARGE SCALE GENOMIC DNA]</scope>
    <source>
        <strain evidence="5 6">DSM 104150</strain>
    </source>
</reference>
<proteinExistence type="inferred from homology"/>
<evidence type="ECO:0000256" key="3">
    <source>
        <dbReference type="ARBA" id="ARBA00022801"/>
    </source>
</evidence>
<dbReference type="PANTHER" id="PTHR31956:SF36">
    <property type="entry name" value="NON-HEMOLYTIC PHOSPHOLIPASE C"/>
    <property type="match status" value="1"/>
</dbReference>
<evidence type="ECO:0000313" key="6">
    <source>
        <dbReference type="Proteomes" id="UP000248330"/>
    </source>
</evidence>
<dbReference type="EMBL" id="QICN01000006">
    <property type="protein sequence ID" value="PXV67031.1"/>
    <property type="molecule type" value="Genomic_DNA"/>
</dbReference>
<protein>
    <recommendedName>
        <fullName evidence="2">phospholipase C</fullName>
        <ecNumber evidence="2">3.1.4.3</ecNumber>
    </recommendedName>
</protein>
<feature type="domain" description="Bacterial phospholipase C C-terminal" evidence="4">
    <location>
        <begin position="603"/>
        <end position="685"/>
    </location>
</feature>
<dbReference type="AlphaFoldDB" id="A0A318E7N8"/>
<comment type="similarity">
    <text evidence="1">Belongs to the bacterial phospholipase C family.</text>
</comment>
<dbReference type="PANTHER" id="PTHR31956">
    <property type="entry name" value="NON-SPECIFIC PHOSPHOLIPASE C4-RELATED"/>
    <property type="match status" value="1"/>
</dbReference>
<sequence>MSTMDRRRFLKLAGTSAAAASLLPQVLREALAIPAATRSGTIMDVEHVVILMQENRSFDHYFGTMRGVRGFGDRFTVPQSGGRTVWEQRNLRGEIIRPYHLDGSTGNAQRVEGTPHGWADSVPAWNKGRFGRWPTFKEDQSMGYYRRAELPFQFALADAFTVCDAYHCSFHGNTNPNRLFMFTGWNDPFGTGGGPRLYNDNDNLGPPEEGFTWTTYAERLEAAGVSWKVYQDMDDNFTDNSLEGFRNFRLAWDRRESEPGHPLLKGVSTTMRAGSFDALRDDVLADRLPQVSYIVGPAAYSEHTGPSSPVQGGWYLQETIGALIANPEVWARTVLLVMFDENDGFFDHLPPPCAPSYDSGALLTGALAGAATVDDRSERYQLGPYANDPTFVGSCFGPGPRVPMYVISPWSRGGWVNSQTFDHTSIIRFLEARFGVAEPNITPYRRAFMGDLTSCFNFRNPNDEAFPALPALSRDEADALRAAQEALAQIPAPVGDAGTRPQQEPGVRPSRALPYELFVTSRSDGLNGLELVFGNTGGAGAVFHVYDRNDPDGVPHRYAVEPGKTLRHTWIRAFGAHDLWVLGPNGFHRHVRHPALTVGGAAPEVQACYDIANGDLQLKLRNDGDTACTFTVVANAYRDDGPWQSTVAPGETVEHLWSLASSGAWYDFSVTVDEAPDFLRRYAGRVETGRDSVSDPAMGLS</sequence>
<evidence type="ECO:0000256" key="2">
    <source>
        <dbReference type="ARBA" id="ARBA00012018"/>
    </source>
</evidence>
<dbReference type="InterPro" id="IPR007312">
    <property type="entry name" value="Phosphoesterase"/>
</dbReference>
<feature type="domain" description="Bacterial phospholipase C C-terminal" evidence="4">
    <location>
        <begin position="509"/>
        <end position="591"/>
    </location>
</feature>
<dbReference type="EC" id="3.1.4.3" evidence="2"/>
<dbReference type="OrthoDB" id="9770871at2"/>
<accession>A0A318E7N8</accession>
<dbReference type="CDD" id="cd16014">
    <property type="entry name" value="PLC"/>
    <property type="match status" value="1"/>
</dbReference>
<gene>
    <name evidence="5" type="ORF">C8D93_1064</name>
</gene>
<dbReference type="Proteomes" id="UP000248330">
    <property type="component" value="Unassembled WGS sequence"/>
</dbReference>
<dbReference type="InterPro" id="IPR017850">
    <property type="entry name" value="Alkaline_phosphatase_core_sf"/>
</dbReference>
<dbReference type="InterPro" id="IPR008475">
    <property type="entry name" value="PLipase_C_C"/>
</dbReference>
<keyword evidence="3" id="KW-0378">Hydrolase</keyword>
<dbReference type="InterPro" id="IPR017767">
    <property type="entry name" value="PC-PLC"/>
</dbReference>
<dbReference type="PROSITE" id="PS51318">
    <property type="entry name" value="TAT"/>
    <property type="match status" value="1"/>
</dbReference>
<evidence type="ECO:0000313" key="5">
    <source>
        <dbReference type="EMBL" id="PXV67031.1"/>
    </source>
</evidence>
<dbReference type="Pfam" id="PF04185">
    <property type="entry name" value="Phosphoesterase"/>
    <property type="match status" value="1"/>
</dbReference>
<evidence type="ECO:0000256" key="1">
    <source>
        <dbReference type="ARBA" id="ARBA00009717"/>
    </source>
</evidence>
<dbReference type="GO" id="GO:0034480">
    <property type="term" value="F:phosphatidylcholine phospholipase C activity"/>
    <property type="evidence" value="ECO:0007669"/>
    <property type="project" value="UniProtKB-EC"/>
</dbReference>
<dbReference type="GO" id="GO:0016042">
    <property type="term" value="P:lipid catabolic process"/>
    <property type="evidence" value="ECO:0007669"/>
    <property type="project" value="InterPro"/>
</dbReference>
<dbReference type="NCBIfam" id="TIGR03396">
    <property type="entry name" value="PC_PLC"/>
    <property type="match status" value="1"/>
</dbReference>
<keyword evidence="6" id="KW-1185">Reference proteome</keyword>
<dbReference type="InterPro" id="IPR006311">
    <property type="entry name" value="TAT_signal"/>
</dbReference>
<dbReference type="RefSeq" id="WP_110265358.1">
    <property type="nucleotide sequence ID" value="NZ_CAKZQT010000016.1"/>
</dbReference>
<dbReference type="Gene3D" id="3.40.720.10">
    <property type="entry name" value="Alkaline Phosphatase, subunit A"/>
    <property type="match status" value="2"/>
</dbReference>
<evidence type="ECO:0000259" key="4">
    <source>
        <dbReference type="Pfam" id="PF05506"/>
    </source>
</evidence>
<dbReference type="Pfam" id="PF05506">
    <property type="entry name" value="PLipase_C_C"/>
    <property type="match status" value="2"/>
</dbReference>
<organism evidence="5 6">
    <name type="scientific">Sinimarinibacterium flocculans</name>
    <dbReference type="NCBI Taxonomy" id="985250"/>
    <lineage>
        <taxon>Bacteria</taxon>
        <taxon>Pseudomonadati</taxon>
        <taxon>Pseudomonadota</taxon>
        <taxon>Gammaproteobacteria</taxon>
        <taxon>Nevskiales</taxon>
        <taxon>Nevskiaceae</taxon>
        <taxon>Sinimarinibacterium</taxon>
    </lineage>
</organism>
<comment type="caution">
    <text evidence="5">The sequence shown here is derived from an EMBL/GenBank/DDBJ whole genome shotgun (WGS) entry which is preliminary data.</text>
</comment>